<dbReference type="PANTHER" id="PTHR43549:SF3">
    <property type="entry name" value="MULTIDRUG RESISTANCE PROTEIN YPNP-RELATED"/>
    <property type="match status" value="1"/>
</dbReference>
<evidence type="ECO:0000256" key="2">
    <source>
        <dbReference type="ARBA" id="ARBA00022448"/>
    </source>
</evidence>
<dbReference type="Proteomes" id="UP000186705">
    <property type="component" value="Unassembled WGS sequence"/>
</dbReference>
<keyword evidence="2" id="KW-0813">Transport</keyword>
<organism evidence="8 9">
    <name type="scientific">Dubosiella newyorkensis</name>
    <dbReference type="NCBI Taxonomy" id="1862672"/>
    <lineage>
        <taxon>Bacteria</taxon>
        <taxon>Bacillati</taxon>
        <taxon>Bacillota</taxon>
        <taxon>Erysipelotrichia</taxon>
        <taxon>Erysipelotrichales</taxon>
        <taxon>Erysipelotrichaceae</taxon>
        <taxon>Dubosiella</taxon>
    </lineage>
</organism>
<evidence type="ECO:0000256" key="4">
    <source>
        <dbReference type="ARBA" id="ARBA00022692"/>
    </source>
</evidence>
<feature type="transmembrane region" description="Helical" evidence="7">
    <location>
        <begin position="193"/>
        <end position="215"/>
    </location>
</feature>
<comment type="subcellular location">
    <subcellularLocation>
        <location evidence="1">Cell membrane</location>
        <topology evidence="1">Multi-pass membrane protein</topology>
    </subcellularLocation>
</comment>
<keyword evidence="9" id="KW-1185">Reference proteome</keyword>
<feature type="transmembrane region" description="Helical" evidence="7">
    <location>
        <begin position="388"/>
        <end position="407"/>
    </location>
</feature>
<comment type="caution">
    <text evidence="8">The sequence shown here is derived from an EMBL/GenBank/DDBJ whole genome shotgun (WGS) entry which is preliminary data.</text>
</comment>
<feature type="transmembrane region" description="Helical" evidence="7">
    <location>
        <begin position="317"/>
        <end position="335"/>
    </location>
</feature>
<evidence type="ECO:0000256" key="6">
    <source>
        <dbReference type="ARBA" id="ARBA00023136"/>
    </source>
</evidence>
<feature type="transmembrane region" description="Helical" evidence="7">
    <location>
        <begin position="413"/>
        <end position="435"/>
    </location>
</feature>
<evidence type="ECO:0000256" key="7">
    <source>
        <dbReference type="SAM" id="Phobius"/>
    </source>
</evidence>
<feature type="transmembrane region" description="Helical" evidence="7">
    <location>
        <begin position="21"/>
        <end position="46"/>
    </location>
</feature>
<dbReference type="InterPro" id="IPR002528">
    <property type="entry name" value="MATE_fam"/>
</dbReference>
<dbReference type="CDD" id="cd13138">
    <property type="entry name" value="MATE_yoeA_like"/>
    <property type="match status" value="1"/>
</dbReference>
<dbReference type="GO" id="GO:0015297">
    <property type="term" value="F:antiporter activity"/>
    <property type="evidence" value="ECO:0007669"/>
    <property type="project" value="InterPro"/>
</dbReference>
<sequence>MEKTLDMTTGKIPSMLLRFAWPVFLSSLFQQMYIVIDTLIVSRFLGDGALAALSNCENIAWLITSFMFGIGMGASVLIGQAFGARNWERLQILEGNAYAMCWIVSFVFIGLAPLICKPILIWMQTPQDVFDQSYSYLSLYIAGAGGILLFNMGSAIYQAIGDAKTPLYYLILSSFINIALDLTFILVFHTDVWGAALATVIAEWLTGIGLMLQLLNSKAKWRLERSKVRLQKEVIDDILKIGFPGAIESSAVSFANTIVQGFINTFGSIAMAATGAFASIEGFSFLPITAFCQAVGTFTAQNVGAMQKKRTMEGCRFGLLMMGISSFVLGMLLLWNSESLMQIFSSDPQTISYGLLRAKITLWFYPFCGLTHCLAAIFRGAGKPMISMLGYVLNWGLLRVIILLFVLPHYHVYSFLCWVYPITWLGSSLFLSWNYMKLDWFPEKKEIYLELD</sequence>
<accession>A0A1U7NLY1</accession>
<dbReference type="OrthoDB" id="9776324at2"/>
<evidence type="ECO:0000256" key="3">
    <source>
        <dbReference type="ARBA" id="ARBA00022475"/>
    </source>
</evidence>
<dbReference type="GO" id="GO:0042910">
    <property type="term" value="F:xenobiotic transmembrane transporter activity"/>
    <property type="evidence" value="ECO:0007669"/>
    <property type="project" value="InterPro"/>
</dbReference>
<evidence type="ECO:0000256" key="5">
    <source>
        <dbReference type="ARBA" id="ARBA00022989"/>
    </source>
</evidence>
<dbReference type="PANTHER" id="PTHR43549">
    <property type="entry name" value="MULTIDRUG RESISTANCE PROTEIN YPNP-RELATED"/>
    <property type="match status" value="1"/>
</dbReference>
<dbReference type="NCBIfam" id="TIGR00797">
    <property type="entry name" value="matE"/>
    <property type="match status" value="1"/>
</dbReference>
<keyword evidence="4 7" id="KW-0812">Transmembrane</keyword>
<keyword evidence="3" id="KW-1003">Cell membrane</keyword>
<keyword evidence="5 7" id="KW-1133">Transmembrane helix</keyword>
<evidence type="ECO:0000313" key="9">
    <source>
        <dbReference type="Proteomes" id="UP000186705"/>
    </source>
</evidence>
<proteinExistence type="predicted"/>
<feature type="transmembrane region" description="Helical" evidence="7">
    <location>
        <begin position="362"/>
        <end position="381"/>
    </location>
</feature>
<feature type="transmembrane region" description="Helical" evidence="7">
    <location>
        <begin position="99"/>
        <end position="122"/>
    </location>
</feature>
<evidence type="ECO:0000256" key="1">
    <source>
        <dbReference type="ARBA" id="ARBA00004651"/>
    </source>
</evidence>
<dbReference type="Pfam" id="PF01554">
    <property type="entry name" value="MatE"/>
    <property type="match status" value="2"/>
</dbReference>
<evidence type="ECO:0008006" key="10">
    <source>
        <dbReference type="Google" id="ProtNLM"/>
    </source>
</evidence>
<protein>
    <recommendedName>
        <fullName evidence="10">MATE family efflux transporter</fullName>
    </recommendedName>
</protein>
<reference evidence="8 9" key="1">
    <citation type="submission" date="2016-11" db="EMBL/GenBank/DDBJ databases">
        <title>Description of two novel members of the family Erysipelotrichaceae: Ileibacterium lipovorans gen. nov., sp. nov. and Dubosiella newyorkensis, gen. nov., sp. nov.</title>
        <authorList>
            <person name="Cox L.M."/>
            <person name="Sohn J."/>
            <person name="Tyrrell K.L."/>
            <person name="Citron D.M."/>
            <person name="Lawson P.A."/>
            <person name="Patel N.B."/>
            <person name="Iizumi T."/>
            <person name="Perez-Perez G.I."/>
            <person name="Goldstein E.J."/>
            <person name="Blaser M.J."/>
        </authorList>
    </citation>
    <scope>NUCLEOTIDE SEQUENCE [LARGE SCALE GENOMIC DNA]</scope>
    <source>
        <strain evidence="8 9">NYU-BL-A4</strain>
    </source>
</reference>
<dbReference type="RefSeq" id="WP_076341623.1">
    <property type="nucleotide sequence ID" value="NZ_CAMSPY010000039.1"/>
</dbReference>
<dbReference type="GO" id="GO:0005886">
    <property type="term" value="C:plasma membrane"/>
    <property type="evidence" value="ECO:0007669"/>
    <property type="project" value="UniProtKB-SubCell"/>
</dbReference>
<dbReference type="EMBL" id="MPKA01000069">
    <property type="protein sequence ID" value="OLU46084.1"/>
    <property type="molecule type" value="Genomic_DNA"/>
</dbReference>
<dbReference type="InterPro" id="IPR048279">
    <property type="entry name" value="MdtK-like"/>
</dbReference>
<dbReference type="InterPro" id="IPR052031">
    <property type="entry name" value="Membrane_Transporter-Flippase"/>
</dbReference>
<name>A0A1U7NLY1_9FIRM</name>
<dbReference type="GeneID" id="78275748"/>
<feature type="transmembrane region" description="Helical" evidence="7">
    <location>
        <begin position="58"/>
        <end position="78"/>
    </location>
</feature>
<dbReference type="AlphaFoldDB" id="A0A1U7NLY1"/>
<dbReference type="PIRSF" id="PIRSF006603">
    <property type="entry name" value="DinF"/>
    <property type="match status" value="1"/>
</dbReference>
<dbReference type="STRING" id="1862672.BO225_07320"/>
<feature type="transmembrane region" description="Helical" evidence="7">
    <location>
        <begin position="134"/>
        <end position="160"/>
    </location>
</feature>
<gene>
    <name evidence="8" type="ORF">BO225_07320</name>
</gene>
<evidence type="ECO:0000313" key="8">
    <source>
        <dbReference type="EMBL" id="OLU46084.1"/>
    </source>
</evidence>
<keyword evidence="6 7" id="KW-0472">Membrane</keyword>
<feature type="transmembrane region" description="Helical" evidence="7">
    <location>
        <begin position="167"/>
        <end position="187"/>
    </location>
</feature>